<gene>
    <name evidence="2" type="ORF">L596_015986</name>
</gene>
<keyword evidence="1" id="KW-0175">Coiled coil</keyword>
<sequence>MCSSDPNYTFPHPSPHDVIKKTAIQSQFINLLKKPRFSRTVVVLPRFCPNFTVDLRILAIDASRPARFQTTCPSVSLAVISAAIFRASRSCFPFPFKKNPTVIMKNEEAESQVNAMMDEKCDISYALDDKIWEFIEAFRNVRDKELPQALAANIGKMYDDLKSSRQLSRQVSADEAFESTLKEAESLTIQSSTDEEQLRKLNEEIEGLDATNKQLQEEIIEYAAKIRDYATKKKADSTTHGIF</sequence>
<name>A0A4U5NHN0_STECR</name>
<keyword evidence="3" id="KW-1185">Reference proteome</keyword>
<accession>A0A4U5NHN0</accession>
<proteinExistence type="predicted"/>
<organism evidence="2 3">
    <name type="scientific">Steinernema carpocapsae</name>
    <name type="common">Entomopathogenic nematode</name>
    <dbReference type="NCBI Taxonomy" id="34508"/>
    <lineage>
        <taxon>Eukaryota</taxon>
        <taxon>Metazoa</taxon>
        <taxon>Ecdysozoa</taxon>
        <taxon>Nematoda</taxon>
        <taxon>Chromadorea</taxon>
        <taxon>Rhabditida</taxon>
        <taxon>Tylenchina</taxon>
        <taxon>Panagrolaimomorpha</taxon>
        <taxon>Strongyloidoidea</taxon>
        <taxon>Steinernematidae</taxon>
        <taxon>Steinernema</taxon>
    </lineage>
</organism>
<protein>
    <submittedName>
        <fullName evidence="2">Uncharacterized protein</fullName>
    </submittedName>
</protein>
<feature type="coiled-coil region" evidence="1">
    <location>
        <begin position="184"/>
        <end position="232"/>
    </location>
</feature>
<dbReference type="Proteomes" id="UP000298663">
    <property type="component" value="Unassembled WGS sequence"/>
</dbReference>
<evidence type="ECO:0000313" key="2">
    <source>
        <dbReference type="EMBL" id="TKR82232.1"/>
    </source>
</evidence>
<dbReference type="EMBL" id="AZBU02000004">
    <property type="protein sequence ID" value="TKR82232.1"/>
    <property type="molecule type" value="Genomic_DNA"/>
</dbReference>
<dbReference type="OrthoDB" id="10643808at2759"/>
<reference evidence="2 3" key="2">
    <citation type="journal article" date="2019" name="G3 (Bethesda)">
        <title>Hybrid Assembly of the Genome of the Entomopathogenic Nematode Steinernema carpocapsae Identifies the X-Chromosome.</title>
        <authorList>
            <person name="Serra L."/>
            <person name="Macchietto M."/>
            <person name="Macias-Munoz A."/>
            <person name="McGill C.J."/>
            <person name="Rodriguez I.M."/>
            <person name="Rodriguez B."/>
            <person name="Murad R."/>
            <person name="Mortazavi A."/>
        </authorList>
    </citation>
    <scope>NUCLEOTIDE SEQUENCE [LARGE SCALE GENOMIC DNA]</scope>
    <source>
        <strain evidence="2 3">ALL</strain>
    </source>
</reference>
<evidence type="ECO:0000313" key="3">
    <source>
        <dbReference type="Proteomes" id="UP000298663"/>
    </source>
</evidence>
<dbReference type="AlphaFoldDB" id="A0A4U5NHN0"/>
<evidence type="ECO:0000256" key="1">
    <source>
        <dbReference type="SAM" id="Coils"/>
    </source>
</evidence>
<reference evidence="2 3" key="1">
    <citation type="journal article" date="2015" name="Genome Biol.">
        <title>Comparative genomics of Steinernema reveals deeply conserved gene regulatory networks.</title>
        <authorList>
            <person name="Dillman A.R."/>
            <person name="Macchietto M."/>
            <person name="Porter C.F."/>
            <person name="Rogers A."/>
            <person name="Williams B."/>
            <person name="Antoshechkin I."/>
            <person name="Lee M.M."/>
            <person name="Goodwin Z."/>
            <person name="Lu X."/>
            <person name="Lewis E.E."/>
            <person name="Goodrich-Blair H."/>
            <person name="Stock S.P."/>
            <person name="Adams B.J."/>
            <person name="Sternberg P.W."/>
            <person name="Mortazavi A."/>
        </authorList>
    </citation>
    <scope>NUCLEOTIDE SEQUENCE [LARGE SCALE GENOMIC DNA]</scope>
    <source>
        <strain evidence="2 3">ALL</strain>
    </source>
</reference>
<comment type="caution">
    <text evidence="2">The sequence shown here is derived from an EMBL/GenBank/DDBJ whole genome shotgun (WGS) entry which is preliminary data.</text>
</comment>